<evidence type="ECO:0000313" key="7">
    <source>
        <dbReference type="EMBL" id="OBV36733.1"/>
    </source>
</evidence>
<dbReference type="GO" id="GO:0003700">
    <property type="term" value="F:DNA-binding transcription factor activity"/>
    <property type="evidence" value="ECO:0007669"/>
    <property type="project" value="TreeGrafter"/>
</dbReference>
<evidence type="ECO:0000256" key="4">
    <source>
        <dbReference type="ARBA" id="ARBA00023163"/>
    </source>
</evidence>
<feature type="domain" description="HTH tetR-type" evidence="6">
    <location>
        <begin position="14"/>
        <end position="74"/>
    </location>
</feature>
<keyword evidence="1" id="KW-0678">Repressor</keyword>
<organism evidence="7 8">
    <name type="scientific">Janthinobacterium psychrotolerans</name>
    <dbReference type="NCBI Taxonomy" id="1747903"/>
    <lineage>
        <taxon>Bacteria</taxon>
        <taxon>Pseudomonadati</taxon>
        <taxon>Pseudomonadota</taxon>
        <taxon>Betaproteobacteria</taxon>
        <taxon>Burkholderiales</taxon>
        <taxon>Oxalobacteraceae</taxon>
        <taxon>Janthinobacterium</taxon>
    </lineage>
</organism>
<protein>
    <submittedName>
        <fullName evidence="7">DNA-binding transcriptional regulator, AcrR family</fullName>
    </submittedName>
</protein>
<dbReference type="InterPro" id="IPR050109">
    <property type="entry name" value="HTH-type_TetR-like_transc_reg"/>
</dbReference>
<evidence type="ECO:0000256" key="3">
    <source>
        <dbReference type="ARBA" id="ARBA00023125"/>
    </source>
</evidence>
<accession>A0A1A7BX79</accession>
<name>A0A1A7BX79_9BURK</name>
<feature type="DNA-binding region" description="H-T-H motif" evidence="5">
    <location>
        <begin position="37"/>
        <end position="56"/>
    </location>
</feature>
<evidence type="ECO:0000313" key="8">
    <source>
        <dbReference type="Proteomes" id="UP000092713"/>
    </source>
</evidence>
<evidence type="ECO:0000256" key="1">
    <source>
        <dbReference type="ARBA" id="ARBA00022491"/>
    </source>
</evidence>
<dbReference type="InterPro" id="IPR036271">
    <property type="entry name" value="Tet_transcr_reg_TetR-rel_C_sf"/>
</dbReference>
<keyword evidence="2" id="KW-0805">Transcription regulation</keyword>
<evidence type="ECO:0000256" key="2">
    <source>
        <dbReference type="ARBA" id="ARBA00023015"/>
    </source>
</evidence>
<dbReference type="STRING" id="1747903.ASR47_1001205"/>
<dbReference type="Proteomes" id="UP000092713">
    <property type="component" value="Unassembled WGS sequence"/>
</dbReference>
<dbReference type="PROSITE" id="PS50977">
    <property type="entry name" value="HTH_TETR_2"/>
    <property type="match status" value="1"/>
</dbReference>
<keyword evidence="3 5" id="KW-0238">DNA-binding</keyword>
<dbReference type="PANTHER" id="PTHR30055">
    <property type="entry name" value="HTH-TYPE TRANSCRIPTIONAL REGULATOR RUTR"/>
    <property type="match status" value="1"/>
</dbReference>
<gene>
    <name evidence="7" type="ORF">ASR47_1001205</name>
</gene>
<dbReference type="InterPro" id="IPR009057">
    <property type="entry name" value="Homeodomain-like_sf"/>
</dbReference>
<dbReference type="GO" id="GO:0000976">
    <property type="term" value="F:transcription cis-regulatory region binding"/>
    <property type="evidence" value="ECO:0007669"/>
    <property type="project" value="TreeGrafter"/>
</dbReference>
<dbReference type="AlphaFoldDB" id="A0A1A7BX79"/>
<dbReference type="InterPro" id="IPR039538">
    <property type="entry name" value="BetI_C"/>
</dbReference>
<reference evidence="7 8" key="1">
    <citation type="submission" date="2016-04" db="EMBL/GenBank/DDBJ databases">
        <title>Draft genome sequence of Janthinobacterium psychrotolerans sp. nov., isolated from freshwater sediments in Denmark.</title>
        <authorList>
            <person name="Gong X."/>
            <person name="Skrivergaard S."/>
            <person name="Korsgaard B.S."/>
            <person name="Schreiber L."/>
            <person name="Marshall I.P."/>
            <person name="Finster K."/>
            <person name="Schramm A."/>
        </authorList>
    </citation>
    <scope>NUCLEOTIDE SEQUENCE [LARGE SCALE GENOMIC DNA]</scope>
    <source>
        <strain evidence="7 8">S3-2</strain>
    </source>
</reference>
<dbReference type="RefSeq" id="WP_065310520.1">
    <property type="nucleotide sequence ID" value="NZ_LOCQ01000062.1"/>
</dbReference>
<keyword evidence="8" id="KW-1185">Reference proteome</keyword>
<dbReference type="Pfam" id="PF13977">
    <property type="entry name" value="TetR_C_6"/>
    <property type="match status" value="1"/>
</dbReference>
<dbReference type="PRINTS" id="PR00455">
    <property type="entry name" value="HTHTETR"/>
</dbReference>
<evidence type="ECO:0000259" key="6">
    <source>
        <dbReference type="PROSITE" id="PS50977"/>
    </source>
</evidence>
<dbReference type="EMBL" id="LOCQ01000062">
    <property type="protein sequence ID" value="OBV36733.1"/>
    <property type="molecule type" value="Genomic_DNA"/>
</dbReference>
<dbReference type="SUPFAM" id="SSF46689">
    <property type="entry name" value="Homeodomain-like"/>
    <property type="match status" value="1"/>
</dbReference>
<dbReference type="Gene3D" id="1.10.357.10">
    <property type="entry name" value="Tetracycline Repressor, domain 2"/>
    <property type="match status" value="1"/>
</dbReference>
<evidence type="ECO:0000256" key="5">
    <source>
        <dbReference type="PROSITE-ProRule" id="PRU00335"/>
    </source>
</evidence>
<keyword evidence="4" id="KW-0804">Transcription</keyword>
<proteinExistence type="predicted"/>
<dbReference type="PANTHER" id="PTHR30055:SF234">
    <property type="entry name" value="HTH-TYPE TRANSCRIPTIONAL REGULATOR BETI"/>
    <property type="match status" value="1"/>
</dbReference>
<dbReference type="Pfam" id="PF00440">
    <property type="entry name" value="TetR_N"/>
    <property type="match status" value="1"/>
</dbReference>
<sequence length="203" mass="22273">MNQEKKHPSLERANSRRKQVLDAAACCFSRHGFHGASMAEISKTAGMSAGHIYNYFDSKDAIIAAFVEQNMERVSNIMHDLAQSDDPLQAMIDDVEKRVQECLDPSIWAVPLEIHSEASRNPKIAATMQAADQRSRGQLFAIVTAAREKRGLPAGEDLVEGRINAMIAMYQGLAVRHVHNPGVLNPGLVDGVRTAIRALMLGE</sequence>
<dbReference type="InterPro" id="IPR001647">
    <property type="entry name" value="HTH_TetR"/>
</dbReference>
<dbReference type="PATRIC" id="fig|1747903.4.peg.218"/>
<dbReference type="SUPFAM" id="SSF48498">
    <property type="entry name" value="Tetracyclin repressor-like, C-terminal domain"/>
    <property type="match status" value="1"/>
</dbReference>
<comment type="caution">
    <text evidence="7">The sequence shown here is derived from an EMBL/GenBank/DDBJ whole genome shotgun (WGS) entry which is preliminary data.</text>
</comment>
<dbReference type="OrthoDB" id="9816320at2"/>